<proteinExistence type="predicted"/>
<dbReference type="Pfam" id="PF01339">
    <property type="entry name" value="CheB_methylest"/>
    <property type="match status" value="1"/>
</dbReference>
<dbReference type="EMBL" id="UWPJ01000023">
    <property type="protein sequence ID" value="VCU70809.1"/>
    <property type="molecule type" value="Genomic_DNA"/>
</dbReference>
<dbReference type="InterPro" id="IPR035909">
    <property type="entry name" value="CheB_C"/>
</dbReference>
<dbReference type="Proteomes" id="UP000277294">
    <property type="component" value="Unassembled WGS sequence"/>
</dbReference>
<dbReference type="EC" id="3.1.1.61" evidence="2"/>
<comment type="catalytic activity">
    <reaction evidence="3">
        <text>[protein]-L-glutamate 5-O-methyl ester + H2O = L-glutamyl-[protein] + methanol + H(+)</text>
        <dbReference type="Rhea" id="RHEA:23236"/>
        <dbReference type="Rhea" id="RHEA-COMP:10208"/>
        <dbReference type="Rhea" id="RHEA-COMP:10311"/>
        <dbReference type="ChEBI" id="CHEBI:15377"/>
        <dbReference type="ChEBI" id="CHEBI:15378"/>
        <dbReference type="ChEBI" id="CHEBI:17790"/>
        <dbReference type="ChEBI" id="CHEBI:29973"/>
        <dbReference type="ChEBI" id="CHEBI:82795"/>
        <dbReference type="EC" id="3.1.1.61"/>
    </reaction>
</comment>
<gene>
    <name evidence="6" type="primary">cheB_2</name>
    <name evidence="6" type="ORF">PIGHUM_02887</name>
</gene>
<dbReference type="PROSITE" id="PS50122">
    <property type="entry name" value="CHEB"/>
    <property type="match status" value="1"/>
</dbReference>
<dbReference type="GO" id="GO:0008984">
    <property type="term" value="F:protein-glutamate methylesterase activity"/>
    <property type="evidence" value="ECO:0007669"/>
    <property type="project" value="UniProtKB-EC"/>
</dbReference>
<keyword evidence="4" id="KW-0145">Chemotaxis</keyword>
<evidence type="ECO:0000256" key="3">
    <source>
        <dbReference type="ARBA" id="ARBA00048267"/>
    </source>
</evidence>
<keyword evidence="1 4" id="KW-0378">Hydrolase</keyword>
<dbReference type="PANTHER" id="PTHR42872">
    <property type="entry name" value="PROTEIN-GLUTAMATE METHYLESTERASE/PROTEIN-GLUTAMINE GLUTAMINASE"/>
    <property type="match status" value="1"/>
</dbReference>
<feature type="active site" evidence="4">
    <location>
        <position position="45"/>
    </location>
</feature>
<evidence type="ECO:0000259" key="5">
    <source>
        <dbReference type="PROSITE" id="PS50122"/>
    </source>
</evidence>
<dbReference type="Gene3D" id="3.40.50.180">
    <property type="entry name" value="Methylesterase CheB, C-terminal domain"/>
    <property type="match status" value="1"/>
</dbReference>
<evidence type="ECO:0000256" key="2">
    <source>
        <dbReference type="ARBA" id="ARBA00039140"/>
    </source>
</evidence>
<name>A0A3P4B3D7_9BURK</name>
<evidence type="ECO:0000313" key="6">
    <source>
        <dbReference type="EMBL" id="VCU70809.1"/>
    </source>
</evidence>
<dbReference type="PANTHER" id="PTHR42872:SF6">
    <property type="entry name" value="PROTEIN-GLUTAMATE METHYLESTERASE_PROTEIN-GLUTAMINE GLUTAMINASE"/>
    <property type="match status" value="1"/>
</dbReference>
<feature type="domain" description="CheB-type methylesterase" evidence="5">
    <location>
        <begin position="6"/>
        <end position="196"/>
    </location>
</feature>
<dbReference type="GO" id="GO:0000156">
    <property type="term" value="F:phosphorelay response regulator activity"/>
    <property type="evidence" value="ECO:0007669"/>
    <property type="project" value="InterPro"/>
</dbReference>
<dbReference type="CDD" id="cd16433">
    <property type="entry name" value="CheB"/>
    <property type="match status" value="1"/>
</dbReference>
<dbReference type="AlphaFoldDB" id="A0A3P4B3D7"/>
<organism evidence="6 7">
    <name type="scientific">Pigmentiphaga humi</name>
    <dbReference type="NCBI Taxonomy" id="2478468"/>
    <lineage>
        <taxon>Bacteria</taxon>
        <taxon>Pseudomonadati</taxon>
        <taxon>Pseudomonadota</taxon>
        <taxon>Betaproteobacteria</taxon>
        <taxon>Burkholderiales</taxon>
        <taxon>Alcaligenaceae</taxon>
        <taxon>Pigmentiphaga</taxon>
    </lineage>
</organism>
<dbReference type="GO" id="GO:0006935">
    <property type="term" value="P:chemotaxis"/>
    <property type="evidence" value="ECO:0007669"/>
    <property type="project" value="UniProtKB-UniRule"/>
</dbReference>
<feature type="active site" evidence="4">
    <location>
        <position position="18"/>
    </location>
</feature>
<protein>
    <recommendedName>
        <fullName evidence="2">protein-glutamate methylesterase</fullName>
        <ecNumber evidence="2">3.1.1.61</ecNumber>
    </recommendedName>
</protein>
<dbReference type="InterPro" id="IPR000673">
    <property type="entry name" value="Sig_transdc_resp-reg_Me-estase"/>
</dbReference>
<accession>A0A3P4B3D7</accession>
<sequence>MDMCLSIRAVEAVAIGASAGGIEALGELLPALPAGFVPAVCIVQHIVPSQRSMLAELFGERCALPVLEASDKQPILGGHIYFAPPDYHLLVEPGRTWALTQEEPVNFSRPSIDVLFETAAEVYGPALLGIVLSGSNGDGSAGVRAIGRAGGSAWAQDPSTAPADAMPRSAIQTGHIDAVLDIRQMAALLAACTMEKN</sequence>
<keyword evidence="7" id="KW-1185">Reference proteome</keyword>
<evidence type="ECO:0000313" key="7">
    <source>
        <dbReference type="Proteomes" id="UP000277294"/>
    </source>
</evidence>
<dbReference type="SUPFAM" id="SSF52738">
    <property type="entry name" value="Methylesterase CheB, C-terminal domain"/>
    <property type="match status" value="1"/>
</dbReference>
<evidence type="ECO:0000256" key="1">
    <source>
        <dbReference type="ARBA" id="ARBA00022801"/>
    </source>
</evidence>
<evidence type="ECO:0000256" key="4">
    <source>
        <dbReference type="PROSITE-ProRule" id="PRU00050"/>
    </source>
</evidence>
<dbReference type="GO" id="GO:0005737">
    <property type="term" value="C:cytoplasm"/>
    <property type="evidence" value="ECO:0007669"/>
    <property type="project" value="InterPro"/>
</dbReference>
<reference evidence="6 7" key="1">
    <citation type="submission" date="2018-10" db="EMBL/GenBank/DDBJ databases">
        <authorList>
            <person name="Criscuolo A."/>
        </authorList>
    </citation>
    <scope>NUCLEOTIDE SEQUENCE [LARGE SCALE GENOMIC DNA]</scope>
    <source>
        <strain evidence="6">DnA1</strain>
    </source>
</reference>
<feature type="active site" evidence="4">
    <location>
        <position position="138"/>
    </location>
</feature>
<dbReference type="OrthoDB" id="9791760at2"/>